<dbReference type="Proteomes" id="UP000001555">
    <property type="component" value="Unassembled WGS sequence"/>
</dbReference>
<organism>
    <name type="scientific">Ixodes scapularis</name>
    <name type="common">Black-legged tick</name>
    <name type="synonym">Deer tick</name>
    <dbReference type="NCBI Taxonomy" id="6945"/>
    <lineage>
        <taxon>Eukaryota</taxon>
        <taxon>Metazoa</taxon>
        <taxon>Ecdysozoa</taxon>
        <taxon>Arthropoda</taxon>
        <taxon>Chelicerata</taxon>
        <taxon>Arachnida</taxon>
        <taxon>Acari</taxon>
        <taxon>Parasitiformes</taxon>
        <taxon>Ixodida</taxon>
        <taxon>Ixodoidea</taxon>
        <taxon>Ixodidae</taxon>
        <taxon>Ixodinae</taxon>
        <taxon>Ixodes</taxon>
    </lineage>
</organism>
<name>B7QL60_IXOSC</name>
<protein>
    <submittedName>
        <fullName evidence="1 2">Uncharacterized protein</fullName>
    </submittedName>
</protein>
<evidence type="ECO:0000313" key="3">
    <source>
        <dbReference type="Proteomes" id="UP000001555"/>
    </source>
</evidence>
<evidence type="ECO:0000313" key="1">
    <source>
        <dbReference type="EMBL" id="EEC19582.1"/>
    </source>
</evidence>
<dbReference type="VEuPathDB" id="VectorBase:ISCI023358"/>
<dbReference type="KEGG" id="isc:8042906"/>
<dbReference type="AlphaFoldDB" id="B7QL60"/>
<reference evidence="2" key="2">
    <citation type="submission" date="2020-05" db="UniProtKB">
        <authorList>
            <consortium name="EnsemblMetazoa"/>
        </authorList>
    </citation>
    <scope>IDENTIFICATION</scope>
    <source>
        <strain evidence="2">wikel</strain>
    </source>
</reference>
<dbReference type="EMBL" id="ABJB010099392">
    <property type="status" value="NOT_ANNOTATED_CDS"/>
    <property type="molecule type" value="Genomic_DNA"/>
</dbReference>
<evidence type="ECO:0000313" key="2">
    <source>
        <dbReference type="EnsemblMetazoa" id="ISCW023358-PA"/>
    </source>
</evidence>
<dbReference type="OrthoDB" id="10342179at2759"/>
<dbReference type="EnsemblMetazoa" id="ISCW023358-RA">
    <property type="protein sequence ID" value="ISCW023358-PA"/>
    <property type="gene ID" value="ISCW023358"/>
</dbReference>
<reference evidence="1 3" key="1">
    <citation type="submission" date="2008-03" db="EMBL/GenBank/DDBJ databases">
        <title>Annotation of Ixodes scapularis.</title>
        <authorList>
            <consortium name="Ixodes scapularis Genome Project Consortium"/>
            <person name="Caler E."/>
            <person name="Hannick L.I."/>
            <person name="Bidwell S."/>
            <person name="Joardar V."/>
            <person name="Thiagarajan M."/>
            <person name="Amedeo P."/>
            <person name="Galinsky K.J."/>
            <person name="Schobel S."/>
            <person name="Inman J."/>
            <person name="Hostetler J."/>
            <person name="Miller J."/>
            <person name="Hammond M."/>
            <person name="Megy K."/>
            <person name="Lawson D."/>
            <person name="Kodira C."/>
            <person name="Sutton G."/>
            <person name="Meyer J."/>
            <person name="Hill C.A."/>
            <person name="Birren B."/>
            <person name="Nene V."/>
            <person name="Collins F."/>
            <person name="Alarcon-Chaidez F."/>
            <person name="Wikel S."/>
            <person name="Strausberg R."/>
        </authorList>
    </citation>
    <scope>NUCLEOTIDE SEQUENCE [LARGE SCALE GENOMIC DNA]</scope>
    <source>
        <strain evidence="3">Wikel</strain>
        <strain evidence="1">Wikel colony</strain>
    </source>
</reference>
<dbReference type="VEuPathDB" id="VectorBase:ISCP_005989"/>
<dbReference type="VEuPathDB" id="VectorBase:ISCW023358"/>
<keyword evidence="3" id="KW-1185">Reference proteome</keyword>
<dbReference type="PaxDb" id="6945-B7QL60"/>
<accession>B7QL60</accession>
<dbReference type="EMBL" id="DS963675">
    <property type="protein sequence ID" value="EEC19582.1"/>
    <property type="molecule type" value="Genomic_DNA"/>
</dbReference>
<dbReference type="HOGENOM" id="CLU_1338897_0_0_1"/>
<dbReference type="InParanoid" id="B7QL60"/>
<proteinExistence type="predicted"/>
<gene>
    <name evidence="2" type="primary">8042906</name>
    <name evidence="1" type="ORF">IscW_ISCW023358</name>
</gene>
<sequence length="205" mass="22455">MAPPLPTIQSVRSLSEDAATHANCSSSLLGNNPTSHAKTYDNFPGFGVKLGRPKGRLQFSTYFSPDEFRPHYTIKACSANGGAVVAKGEHAYAFCDVEHGKAVIETLDRKIAAVLQKTAAIRRKLSGHRTRYKRNRDLLKQLNELREFRKLPKLVFNPSQKRMNREAVAAPVNSAGVTNVAKGSGSTCDQLRLDDDIIVCEETAG</sequence>